<sequence length="236" mass="25707">MALVGSKWSTDALPSSGMASTLTQLPGCGVSWSQPSRCASSQPSFLICSLAPSVAVTPTPATLRFSTQRVCFRLMNWSPSRATPFFLCFSPSATLISLNPFSATSTEDPIDQSSQNMSAYPCPFRSRRLGTAHSPKACMANIGPLHSAFGLQNLGISQPIVSRRLRASRTTGPNWAWAVGLPQPWRFDGFVACSRPTRPWTALRHHNADLKPHRANSRLSRLRVSTSRPSSGYRKS</sequence>
<proteinExistence type="predicted"/>
<keyword evidence="3" id="KW-1185">Reference proteome</keyword>
<feature type="region of interest" description="Disordered" evidence="1">
    <location>
        <begin position="214"/>
        <end position="236"/>
    </location>
</feature>
<gene>
    <name evidence="2" type="ORF">B0T16DRAFT_23730</name>
</gene>
<dbReference type="AlphaFoldDB" id="A0AA39YQE5"/>
<name>A0AA39YQE5_9PEZI</name>
<dbReference type="EMBL" id="JAULSV010000001">
    <property type="protein sequence ID" value="KAK0655961.1"/>
    <property type="molecule type" value="Genomic_DNA"/>
</dbReference>
<feature type="compositionally biased region" description="Low complexity" evidence="1">
    <location>
        <begin position="217"/>
        <end position="236"/>
    </location>
</feature>
<accession>A0AA39YQE5</accession>
<comment type="caution">
    <text evidence="2">The sequence shown here is derived from an EMBL/GenBank/DDBJ whole genome shotgun (WGS) entry which is preliminary data.</text>
</comment>
<protein>
    <submittedName>
        <fullName evidence="2">Uncharacterized protein</fullName>
    </submittedName>
</protein>
<reference evidence="2" key="1">
    <citation type="submission" date="2023-06" db="EMBL/GenBank/DDBJ databases">
        <title>Genome-scale phylogeny and comparative genomics of the fungal order Sordariales.</title>
        <authorList>
            <consortium name="Lawrence Berkeley National Laboratory"/>
            <person name="Hensen N."/>
            <person name="Bonometti L."/>
            <person name="Westerberg I."/>
            <person name="Brannstrom I.O."/>
            <person name="Guillou S."/>
            <person name="Cros-Aarteil S."/>
            <person name="Calhoun S."/>
            <person name="Haridas S."/>
            <person name="Kuo A."/>
            <person name="Mondo S."/>
            <person name="Pangilinan J."/>
            <person name="Riley R."/>
            <person name="Labutti K."/>
            <person name="Andreopoulos B."/>
            <person name="Lipzen A."/>
            <person name="Chen C."/>
            <person name="Yanf M."/>
            <person name="Daum C."/>
            <person name="Ng V."/>
            <person name="Clum A."/>
            <person name="Steindorff A."/>
            <person name="Ohm R."/>
            <person name="Martin F."/>
            <person name="Silar P."/>
            <person name="Natvig D."/>
            <person name="Lalanne C."/>
            <person name="Gautier V."/>
            <person name="Ament-Velasquez S.L."/>
            <person name="Kruys A."/>
            <person name="Hutchinson M.I."/>
            <person name="Powell A.J."/>
            <person name="Barry K."/>
            <person name="Miller A.N."/>
            <person name="Grigoriev I.V."/>
            <person name="Debuchy R."/>
            <person name="Gladieux P."/>
            <person name="Thoren M.H."/>
            <person name="Johannesson H."/>
        </authorList>
    </citation>
    <scope>NUCLEOTIDE SEQUENCE</scope>
    <source>
        <strain evidence="2">SMH2532-1</strain>
    </source>
</reference>
<evidence type="ECO:0000256" key="1">
    <source>
        <dbReference type="SAM" id="MobiDB-lite"/>
    </source>
</evidence>
<evidence type="ECO:0000313" key="3">
    <source>
        <dbReference type="Proteomes" id="UP001174936"/>
    </source>
</evidence>
<evidence type="ECO:0000313" key="2">
    <source>
        <dbReference type="EMBL" id="KAK0655961.1"/>
    </source>
</evidence>
<dbReference type="Proteomes" id="UP001174936">
    <property type="component" value="Unassembled WGS sequence"/>
</dbReference>
<organism evidence="2 3">
    <name type="scientific">Cercophora newfieldiana</name>
    <dbReference type="NCBI Taxonomy" id="92897"/>
    <lineage>
        <taxon>Eukaryota</taxon>
        <taxon>Fungi</taxon>
        <taxon>Dikarya</taxon>
        <taxon>Ascomycota</taxon>
        <taxon>Pezizomycotina</taxon>
        <taxon>Sordariomycetes</taxon>
        <taxon>Sordariomycetidae</taxon>
        <taxon>Sordariales</taxon>
        <taxon>Lasiosphaeriaceae</taxon>
        <taxon>Cercophora</taxon>
    </lineage>
</organism>